<organism evidence="2 3">
    <name type="scientific">Actinacidiphila oryziradicis</name>
    <dbReference type="NCBI Taxonomy" id="2571141"/>
    <lineage>
        <taxon>Bacteria</taxon>
        <taxon>Bacillati</taxon>
        <taxon>Actinomycetota</taxon>
        <taxon>Actinomycetes</taxon>
        <taxon>Kitasatosporales</taxon>
        <taxon>Streptomycetaceae</taxon>
        <taxon>Actinacidiphila</taxon>
    </lineage>
</organism>
<dbReference type="Proteomes" id="UP000305778">
    <property type="component" value="Unassembled WGS sequence"/>
</dbReference>
<dbReference type="InterPro" id="IPR010982">
    <property type="entry name" value="Lambda_DNA-bd_dom_sf"/>
</dbReference>
<comment type="caution">
    <text evidence="2">The sequence shown here is derived from an EMBL/GenBank/DDBJ whole genome shotgun (WGS) entry which is preliminary data.</text>
</comment>
<evidence type="ECO:0000256" key="1">
    <source>
        <dbReference type="SAM" id="MobiDB-lite"/>
    </source>
</evidence>
<evidence type="ECO:0008006" key="4">
    <source>
        <dbReference type="Google" id="ProtNLM"/>
    </source>
</evidence>
<dbReference type="SUPFAM" id="SSF47413">
    <property type="entry name" value="lambda repressor-like DNA-binding domains"/>
    <property type="match status" value="1"/>
</dbReference>
<reference evidence="2 3" key="1">
    <citation type="submission" date="2019-04" db="EMBL/GenBank/DDBJ databases">
        <title>Streptomyces oryziradicis sp. nov., a novel actinomycete isolated from rhizosphere soil of rice (Oryza sativa L.).</title>
        <authorList>
            <person name="Li C."/>
        </authorList>
    </citation>
    <scope>NUCLEOTIDE SEQUENCE [LARGE SCALE GENOMIC DNA]</scope>
    <source>
        <strain evidence="2 3">NEAU-C40</strain>
    </source>
</reference>
<dbReference type="GO" id="GO:0003677">
    <property type="term" value="F:DNA binding"/>
    <property type="evidence" value="ECO:0007669"/>
    <property type="project" value="InterPro"/>
</dbReference>
<feature type="region of interest" description="Disordered" evidence="1">
    <location>
        <begin position="51"/>
        <end position="75"/>
    </location>
</feature>
<dbReference type="AlphaFoldDB" id="A0A4U0SNA9"/>
<gene>
    <name evidence="2" type="ORF">FCI23_12935</name>
</gene>
<protein>
    <recommendedName>
        <fullName evidence="4">XRE family transcriptional regulator</fullName>
    </recommendedName>
</protein>
<evidence type="ECO:0000313" key="2">
    <source>
        <dbReference type="EMBL" id="TKA11246.1"/>
    </source>
</evidence>
<dbReference type="OrthoDB" id="4640255at2"/>
<keyword evidence="3" id="KW-1185">Reference proteome</keyword>
<dbReference type="EMBL" id="SUMC01000009">
    <property type="protein sequence ID" value="TKA11246.1"/>
    <property type="molecule type" value="Genomic_DNA"/>
</dbReference>
<proteinExistence type="predicted"/>
<evidence type="ECO:0000313" key="3">
    <source>
        <dbReference type="Proteomes" id="UP000305778"/>
    </source>
</evidence>
<dbReference type="RefSeq" id="WP_136723659.1">
    <property type="nucleotide sequence ID" value="NZ_SUMC01000009.1"/>
</dbReference>
<name>A0A4U0SNA9_9ACTN</name>
<sequence>MGTTRSNVSRFERRKLGRSKPATIAAYVEALGGTLHLVADFCDRQIRVSSNPTTTQRLPPGQIPLGLSSARHSGG</sequence>
<accession>A0A4U0SNA9</accession>